<feature type="transmembrane region" description="Helical" evidence="16">
    <location>
        <begin position="149"/>
        <end position="170"/>
    </location>
</feature>
<keyword evidence="13" id="KW-0411">Iron-sulfur</keyword>
<feature type="transmembrane region" description="Helical" evidence="16">
    <location>
        <begin position="20"/>
        <end position="39"/>
    </location>
</feature>
<evidence type="ECO:0000256" key="8">
    <source>
        <dbReference type="ARBA" id="ARBA00022679"/>
    </source>
</evidence>
<evidence type="ECO:0000256" key="2">
    <source>
        <dbReference type="ARBA" id="ARBA00001966"/>
    </source>
</evidence>
<keyword evidence="9" id="KW-0479">Metal-binding</keyword>
<keyword evidence="8" id="KW-0808">Transferase</keyword>
<keyword evidence="7" id="KW-0963">Cytoplasm</keyword>
<dbReference type="RefSeq" id="WP_260195006.1">
    <property type="nucleotide sequence ID" value="NZ_JAFFZE010000023.1"/>
</dbReference>
<feature type="domain" description="Histidine kinase" evidence="17">
    <location>
        <begin position="329"/>
        <end position="425"/>
    </location>
</feature>
<evidence type="ECO:0000256" key="6">
    <source>
        <dbReference type="ARBA" id="ARBA00022485"/>
    </source>
</evidence>
<evidence type="ECO:0000256" key="4">
    <source>
        <dbReference type="ARBA" id="ARBA00012438"/>
    </source>
</evidence>
<dbReference type="Proteomes" id="UP001156441">
    <property type="component" value="Unassembled WGS sequence"/>
</dbReference>
<evidence type="ECO:0000256" key="16">
    <source>
        <dbReference type="SAM" id="Phobius"/>
    </source>
</evidence>
<dbReference type="EC" id="2.7.13.3" evidence="4"/>
<comment type="cofactor">
    <cofactor evidence="2">
        <name>[4Fe-4S] cluster</name>
        <dbReference type="ChEBI" id="CHEBI:49883"/>
    </cofactor>
</comment>
<keyword evidence="6" id="KW-0004">4Fe-4S</keyword>
<comment type="subcellular location">
    <subcellularLocation>
        <location evidence="3">Cytoplasm</location>
    </subcellularLocation>
</comment>
<evidence type="ECO:0000256" key="11">
    <source>
        <dbReference type="ARBA" id="ARBA00023004"/>
    </source>
</evidence>
<evidence type="ECO:0000313" key="19">
    <source>
        <dbReference type="Proteomes" id="UP001156441"/>
    </source>
</evidence>
<name>A0ABT2JHX5_9PSEU</name>
<dbReference type="PIRSF" id="PIRSF037434">
    <property type="entry name" value="STHK_ChrS"/>
    <property type="match status" value="1"/>
</dbReference>
<dbReference type="Gene3D" id="3.30.565.10">
    <property type="entry name" value="Histidine kinase-like ATPase, C-terminal domain"/>
    <property type="match status" value="1"/>
</dbReference>
<dbReference type="PRINTS" id="PR00344">
    <property type="entry name" value="BCTRLSENSOR"/>
</dbReference>
<dbReference type="InterPro" id="IPR003594">
    <property type="entry name" value="HATPase_dom"/>
</dbReference>
<evidence type="ECO:0000256" key="3">
    <source>
        <dbReference type="ARBA" id="ARBA00004496"/>
    </source>
</evidence>
<evidence type="ECO:0000256" key="9">
    <source>
        <dbReference type="ARBA" id="ARBA00022723"/>
    </source>
</evidence>
<feature type="transmembrane region" description="Helical" evidence="16">
    <location>
        <begin position="120"/>
        <end position="137"/>
    </location>
</feature>
<reference evidence="18 19" key="1">
    <citation type="submission" date="2021-02" db="EMBL/GenBank/DDBJ databases">
        <title>Actinophytocola xerophila sp. nov., isolated from soil of cotton cropping field.</title>
        <authorList>
            <person name="Huang R."/>
            <person name="Chen X."/>
            <person name="Ge X."/>
            <person name="Liu W."/>
        </authorList>
    </citation>
    <scope>NUCLEOTIDE SEQUENCE [LARGE SCALE GENOMIC DNA]</scope>
    <source>
        <strain evidence="18 19">S1-96</strain>
    </source>
</reference>
<accession>A0ABT2JHX5</accession>
<evidence type="ECO:0000259" key="17">
    <source>
        <dbReference type="PROSITE" id="PS50109"/>
    </source>
</evidence>
<dbReference type="PANTHER" id="PTHR24421:SF62">
    <property type="entry name" value="SENSORY TRANSDUCTION HISTIDINE KINASE"/>
    <property type="match status" value="1"/>
</dbReference>
<evidence type="ECO:0000256" key="5">
    <source>
        <dbReference type="ARBA" id="ARBA00017322"/>
    </source>
</evidence>
<evidence type="ECO:0000256" key="13">
    <source>
        <dbReference type="ARBA" id="ARBA00023014"/>
    </source>
</evidence>
<dbReference type="InterPro" id="IPR004358">
    <property type="entry name" value="Sig_transdc_His_kin-like_C"/>
</dbReference>
<dbReference type="CDD" id="cd16917">
    <property type="entry name" value="HATPase_UhpB-NarQ-NarX-like"/>
    <property type="match status" value="1"/>
</dbReference>
<evidence type="ECO:0000256" key="1">
    <source>
        <dbReference type="ARBA" id="ARBA00000085"/>
    </source>
</evidence>
<dbReference type="SUPFAM" id="SSF55874">
    <property type="entry name" value="ATPase domain of HSP90 chaperone/DNA topoisomerase II/histidine kinase"/>
    <property type="match status" value="1"/>
</dbReference>
<evidence type="ECO:0000256" key="7">
    <source>
        <dbReference type="ARBA" id="ARBA00022490"/>
    </source>
</evidence>
<dbReference type="InterPro" id="IPR005467">
    <property type="entry name" value="His_kinase_dom"/>
</dbReference>
<evidence type="ECO:0000256" key="12">
    <source>
        <dbReference type="ARBA" id="ARBA00023012"/>
    </source>
</evidence>
<dbReference type="InterPro" id="IPR036890">
    <property type="entry name" value="HATPase_C_sf"/>
</dbReference>
<keyword evidence="19" id="KW-1185">Reference proteome</keyword>
<comment type="catalytic activity">
    <reaction evidence="1">
        <text>ATP + protein L-histidine = ADP + protein N-phospho-L-histidine.</text>
        <dbReference type="EC" id="2.7.13.3"/>
    </reaction>
</comment>
<dbReference type="Pfam" id="PF02518">
    <property type="entry name" value="HATPase_c"/>
    <property type="match status" value="1"/>
</dbReference>
<dbReference type="SMART" id="SM00387">
    <property type="entry name" value="HATPase_c"/>
    <property type="match status" value="1"/>
</dbReference>
<keyword evidence="16" id="KW-0812">Transmembrane</keyword>
<keyword evidence="16" id="KW-1133">Transmembrane helix</keyword>
<keyword evidence="16" id="KW-0472">Membrane</keyword>
<proteinExistence type="predicted"/>
<comment type="function">
    <text evidence="14">Member of the two-component regulatory system NreB/NreC involved in the control of dissimilatory nitrate/nitrite reduction in response to oxygen. NreB functions as a direct oxygen sensor histidine kinase which is autophosphorylated, in the absence of oxygen, probably at the conserved histidine residue, and transfers its phosphate group probably to a conserved aspartate residue of NreC. NreB/NreC activates the expression of the nitrate (narGHJI) and nitrite (nir) reductase operons, as well as the putative nitrate transporter gene narT.</text>
</comment>
<dbReference type="Gene3D" id="1.20.5.1930">
    <property type="match status" value="1"/>
</dbReference>
<organism evidence="18 19">
    <name type="scientific">Actinophytocola gossypii</name>
    <dbReference type="NCBI Taxonomy" id="2812003"/>
    <lineage>
        <taxon>Bacteria</taxon>
        <taxon>Bacillati</taxon>
        <taxon>Actinomycetota</taxon>
        <taxon>Actinomycetes</taxon>
        <taxon>Pseudonocardiales</taxon>
        <taxon>Pseudonocardiaceae</taxon>
    </lineage>
</organism>
<keyword evidence="10 18" id="KW-0418">Kinase</keyword>
<gene>
    <name evidence="18" type="ORF">JT362_28740</name>
</gene>
<dbReference type="InterPro" id="IPR017205">
    <property type="entry name" value="Sig_transdc_His_kinase_ChrS"/>
</dbReference>
<protein>
    <recommendedName>
        <fullName evidence="5">Oxygen sensor histidine kinase NreB</fullName>
        <ecNumber evidence="4">2.7.13.3</ecNumber>
    </recommendedName>
    <alternativeName>
        <fullName evidence="15">Nitrogen regulation protein B</fullName>
    </alternativeName>
</protein>
<comment type="caution">
    <text evidence="18">The sequence shown here is derived from an EMBL/GenBank/DDBJ whole genome shotgun (WGS) entry which is preliminary data.</text>
</comment>
<dbReference type="Pfam" id="PF07730">
    <property type="entry name" value="HisKA_3"/>
    <property type="match status" value="1"/>
</dbReference>
<dbReference type="EMBL" id="JAFFZE010000023">
    <property type="protein sequence ID" value="MCT2587119.1"/>
    <property type="molecule type" value="Genomic_DNA"/>
</dbReference>
<evidence type="ECO:0000256" key="10">
    <source>
        <dbReference type="ARBA" id="ARBA00022777"/>
    </source>
</evidence>
<dbReference type="PANTHER" id="PTHR24421">
    <property type="entry name" value="NITRATE/NITRITE SENSOR PROTEIN NARX-RELATED"/>
    <property type="match status" value="1"/>
</dbReference>
<feature type="transmembrane region" description="Helical" evidence="16">
    <location>
        <begin position="82"/>
        <end position="108"/>
    </location>
</feature>
<dbReference type="InterPro" id="IPR011712">
    <property type="entry name" value="Sig_transdc_His_kin_sub3_dim/P"/>
</dbReference>
<evidence type="ECO:0000256" key="15">
    <source>
        <dbReference type="ARBA" id="ARBA00030800"/>
    </source>
</evidence>
<feature type="transmembrane region" description="Helical" evidence="16">
    <location>
        <begin position="51"/>
        <end position="70"/>
    </location>
</feature>
<sequence length="430" mass="46800">MSIEAELRAEFDRWERKETAVFKALPYVLLTVSVVITLLQPIWDAPVHLPAVLGLSIVVALWLFWFHTLHPEWHSNRPLMGLYYTGLLVLIGSLVAIAPWFGFLAFVGYPQAFQYLDGRWRYVGVVGTAMVTSQGYLGGVVNVSVENMWGAWLAVGAVTSVLASSFFYFAEMSEHRNDRQKQALAELHKANVKLAAALEENAGLHAQLLVQAREAGVLDERQRMAREIHDTLAQGLAGILTQLQAAEQVRDRSDVWQRHVDTASTLARESLAEARRTVHAVEPAALETARLPEAIGEIARKWAAVHDVPAVLTTTGDARPMHPEVEVTLLRTAQEALANIAKHARASRVGLTLSYMEDLVTLDVRDDGVGFEPNGGRINGTATGGAGGFGLTGMRQRVRRLAGRLEIESEPGAGTAVSATVPAIPAEGAT</sequence>
<evidence type="ECO:0000313" key="18">
    <source>
        <dbReference type="EMBL" id="MCT2587119.1"/>
    </source>
</evidence>
<dbReference type="InterPro" id="IPR050482">
    <property type="entry name" value="Sensor_HK_TwoCompSys"/>
</dbReference>
<keyword evidence="11" id="KW-0408">Iron</keyword>
<keyword evidence="12" id="KW-0902">Two-component regulatory system</keyword>
<dbReference type="GO" id="GO:0016301">
    <property type="term" value="F:kinase activity"/>
    <property type="evidence" value="ECO:0007669"/>
    <property type="project" value="UniProtKB-KW"/>
</dbReference>
<evidence type="ECO:0000256" key="14">
    <source>
        <dbReference type="ARBA" id="ARBA00024827"/>
    </source>
</evidence>
<dbReference type="PROSITE" id="PS50109">
    <property type="entry name" value="HIS_KIN"/>
    <property type="match status" value="1"/>
</dbReference>